<evidence type="ECO:0000313" key="3">
    <source>
        <dbReference type="Proteomes" id="UP000076871"/>
    </source>
</evidence>
<name>A0A165B925_9APHY</name>
<gene>
    <name evidence="2" type="ORF">LAESUDRAFT_764515</name>
</gene>
<dbReference type="GeneID" id="63830480"/>
<dbReference type="AlphaFoldDB" id="A0A165B925"/>
<dbReference type="InParanoid" id="A0A165B925"/>
<reference evidence="2 3" key="1">
    <citation type="journal article" date="2016" name="Mol. Biol. Evol.">
        <title>Comparative Genomics of Early-Diverging Mushroom-Forming Fungi Provides Insights into the Origins of Lignocellulose Decay Capabilities.</title>
        <authorList>
            <person name="Nagy L.G."/>
            <person name="Riley R."/>
            <person name="Tritt A."/>
            <person name="Adam C."/>
            <person name="Daum C."/>
            <person name="Floudas D."/>
            <person name="Sun H."/>
            <person name="Yadav J.S."/>
            <person name="Pangilinan J."/>
            <person name="Larsson K.H."/>
            <person name="Matsuura K."/>
            <person name="Barry K."/>
            <person name="Labutti K."/>
            <person name="Kuo R."/>
            <person name="Ohm R.A."/>
            <person name="Bhattacharya S.S."/>
            <person name="Shirouzu T."/>
            <person name="Yoshinaga Y."/>
            <person name="Martin F.M."/>
            <person name="Grigoriev I.V."/>
            <person name="Hibbett D.S."/>
        </authorList>
    </citation>
    <scope>NUCLEOTIDE SEQUENCE [LARGE SCALE GENOMIC DNA]</scope>
    <source>
        <strain evidence="2 3">93-53</strain>
    </source>
</reference>
<evidence type="ECO:0000256" key="1">
    <source>
        <dbReference type="SAM" id="MobiDB-lite"/>
    </source>
</evidence>
<organism evidence="2 3">
    <name type="scientific">Laetiporus sulphureus 93-53</name>
    <dbReference type="NCBI Taxonomy" id="1314785"/>
    <lineage>
        <taxon>Eukaryota</taxon>
        <taxon>Fungi</taxon>
        <taxon>Dikarya</taxon>
        <taxon>Basidiomycota</taxon>
        <taxon>Agaricomycotina</taxon>
        <taxon>Agaricomycetes</taxon>
        <taxon>Polyporales</taxon>
        <taxon>Laetiporus</taxon>
    </lineage>
</organism>
<evidence type="ECO:0000313" key="2">
    <source>
        <dbReference type="EMBL" id="KZT00525.1"/>
    </source>
</evidence>
<sequence length="259" mass="27929">MSGADVWEDREDMLDRLWDRFRETGECLRSSEPPSVSHPWHVLTTQHLQELSSSCSALPYSYGTPTLSPAHTPSHLLAASVAAVMLLAGVPEAFTRLFCSRYRGTLASLLDNARGLREALGVMGASASEEVEVVKEEVVEMRGVGGDAGREDSAKVQGPGQTLDSDMSAAFPPSQLHGPHVVPATRFQDRPVIPPIAPHRPSLLTGMCTPPLSLHAHLLTILILHPVRVSSSARGYCPLLQVVSDPTIPWHSPARSTPS</sequence>
<proteinExistence type="predicted"/>
<dbReference type="RefSeq" id="XP_040758265.1">
    <property type="nucleotide sequence ID" value="XM_040913452.1"/>
</dbReference>
<accession>A0A165B925</accession>
<keyword evidence="3" id="KW-1185">Reference proteome</keyword>
<dbReference type="Proteomes" id="UP000076871">
    <property type="component" value="Unassembled WGS sequence"/>
</dbReference>
<protein>
    <submittedName>
        <fullName evidence="2">Uncharacterized protein</fullName>
    </submittedName>
</protein>
<dbReference type="EMBL" id="KV427683">
    <property type="protein sequence ID" value="KZT00525.1"/>
    <property type="molecule type" value="Genomic_DNA"/>
</dbReference>
<feature type="region of interest" description="Disordered" evidence="1">
    <location>
        <begin position="144"/>
        <end position="163"/>
    </location>
</feature>